<proteinExistence type="predicted"/>
<protein>
    <submittedName>
        <fullName evidence="2">NUDIX domain-containing protein</fullName>
    </submittedName>
</protein>
<dbReference type="Pfam" id="PF00293">
    <property type="entry name" value="NUDIX"/>
    <property type="match status" value="1"/>
</dbReference>
<comment type="caution">
    <text evidence="2">The sequence shown here is derived from an EMBL/GenBank/DDBJ whole genome shotgun (WGS) entry which is preliminary data.</text>
</comment>
<dbReference type="InterPro" id="IPR051325">
    <property type="entry name" value="Nudix_hydrolase_domain"/>
</dbReference>
<dbReference type="Gene3D" id="3.90.79.10">
    <property type="entry name" value="Nucleoside Triphosphate Pyrophosphohydrolase"/>
    <property type="match status" value="1"/>
</dbReference>
<dbReference type="InterPro" id="IPR000086">
    <property type="entry name" value="NUDIX_hydrolase_dom"/>
</dbReference>
<dbReference type="EMBL" id="SBIW01000006">
    <property type="protein sequence ID" value="RWY50911.1"/>
    <property type="molecule type" value="Genomic_DNA"/>
</dbReference>
<evidence type="ECO:0000313" key="3">
    <source>
        <dbReference type="Proteomes" id="UP000286701"/>
    </source>
</evidence>
<dbReference type="InterPro" id="IPR015797">
    <property type="entry name" value="NUDIX_hydrolase-like_dom_sf"/>
</dbReference>
<name>A0A3S3X5F1_9SPHI</name>
<evidence type="ECO:0000259" key="1">
    <source>
        <dbReference type="PROSITE" id="PS51462"/>
    </source>
</evidence>
<reference evidence="2 3" key="1">
    <citation type="submission" date="2019-01" db="EMBL/GenBank/DDBJ databases">
        <title>Mucilaginibacter antarcticum sp. nov., isolated from antarctic soil.</title>
        <authorList>
            <person name="Yan Y.-Q."/>
            <person name="Du Z.-J."/>
        </authorList>
    </citation>
    <scope>NUCLEOTIDE SEQUENCE [LARGE SCALE GENOMIC DNA]</scope>
    <source>
        <strain evidence="2 3">F01003</strain>
    </source>
</reference>
<dbReference type="OrthoDB" id="954553at2"/>
<evidence type="ECO:0000313" key="2">
    <source>
        <dbReference type="EMBL" id="RWY50911.1"/>
    </source>
</evidence>
<dbReference type="SUPFAM" id="SSF55811">
    <property type="entry name" value="Nudix"/>
    <property type="match status" value="1"/>
</dbReference>
<organism evidence="2 3">
    <name type="scientific">Mucilaginibacter gilvus</name>
    <dbReference type="NCBI Taxonomy" id="2305909"/>
    <lineage>
        <taxon>Bacteria</taxon>
        <taxon>Pseudomonadati</taxon>
        <taxon>Bacteroidota</taxon>
        <taxon>Sphingobacteriia</taxon>
        <taxon>Sphingobacteriales</taxon>
        <taxon>Sphingobacteriaceae</taxon>
        <taxon>Mucilaginibacter</taxon>
    </lineage>
</organism>
<keyword evidence="3" id="KW-1185">Reference proteome</keyword>
<dbReference type="GO" id="GO:0004081">
    <property type="term" value="F:bis(5'-nucleosyl)-tetraphosphatase (asymmetrical) activity"/>
    <property type="evidence" value="ECO:0007669"/>
    <property type="project" value="TreeGrafter"/>
</dbReference>
<dbReference type="Proteomes" id="UP000286701">
    <property type="component" value="Unassembled WGS sequence"/>
</dbReference>
<dbReference type="RefSeq" id="WP_128534330.1">
    <property type="nucleotide sequence ID" value="NZ_SBIW01000006.1"/>
</dbReference>
<feature type="domain" description="Nudix hydrolase" evidence="1">
    <location>
        <begin position="1"/>
        <end position="148"/>
    </location>
</feature>
<gene>
    <name evidence="2" type="ORF">EPL05_12620</name>
</gene>
<dbReference type="PROSITE" id="PS51462">
    <property type="entry name" value="NUDIX"/>
    <property type="match status" value="1"/>
</dbReference>
<dbReference type="GO" id="GO:0006167">
    <property type="term" value="P:AMP biosynthetic process"/>
    <property type="evidence" value="ECO:0007669"/>
    <property type="project" value="TreeGrafter"/>
</dbReference>
<dbReference type="GO" id="GO:0006754">
    <property type="term" value="P:ATP biosynthetic process"/>
    <property type="evidence" value="ECO:0007669"/>
    <property type="project" value="TreeGrafter"/>
</dbReference>
<dbReference type="CDD" id="cd04662">
    <property type="entry name" value="NUDIX_Hydrolase"/>
    <property type="match status" value="1"/>
</dbReference>
<sequence>MPKQSAGILAYRNTGNVLQVFLVHPGGPFWKNKDLGAWSIPKGEYDEEDSLAAAKREFEEETGQTISGDFSPLAPIKYKNGKVVHAWAVSAEIDHTNVKSNYFEMEWPPRSGKTASFEEVDRADWFDIATAKQKIVPAQVPLIEELAAMQGQ</sequence>
<dbReference type="AlphaFoldDB" id="A0A3S3X5F1"/>
<accession>A0A3S3X5F1</accession>
<dbReference type="PANTHER" id="PTHR21340">
    <property type="entry name" value="DIADENOSINE 5,5-P1,P4-TETRAPHOSPHATE PYROPHOSPHOHYDROLASE MUTT"/>
    <property type="match status" value="1"/>
</dbReference>
<dbReference type="PANTHER" id="PTHR21340:SF7">
    <property type="entry name" value="NUDIX HYDROLASE DOMAIN-CONTAINING PROTEIN"/>
    <property type="match status" value="1"/>
</dbReference>